<dbReference type="AlphaFoldDB" id="A0A6J5D1R3"/>
<dbReference type="Gene3D" id="3.30.70.120">
    <property type="match status" value="1"/>
</dbReference>
<dbReference type="Pfam" id="PF02641">
    <property type="entry name" value="DUF190"/>
    <property type="match status" value="1"/>
</dbReference>
<evidence type="ECO:0000313" key="2">
    <source>
        <dbReference type="EMBL" id="CAB3746626.1"/>
    </source>
</evidence>
<keyword evidence="3" id="KW-1185">Reference proteome</keyword>
<comment type="similarity">
    <text evidence="1">Belongs to the UPF0166 family.</text>
</comment>
<sequence>MKGSQLTVYADSRCVRTNHMTVVQWVLDETAKAGIQGATVIEASESIDRHGKYHAARFFELVDQPVAITVAADESRIDTLLERLRQCEITLFYTRSPVEFALPGDEPGGTASETTQYR</sequence>
<protein>
    <submittedName>
        <fullName evidence="2">Uncharacterized protein</fullName>
    </submittedName>
</protein>
<dbReference type="InterPro" id="IPR011322">
    <property type="entry name" value="N-reg_PII-like_a/b"/>
</dbReference>
<evidence type="ECO:0000313" key="3">
    <source>
        <dbReference type="Proteomes" id="UP000494329"/>
    </source>
</evidence>
<accession>A0A6J5D1R3</accession>
<dbReference type="RefSeq" id="WP_175108894.1">
    <property type="nucleotide sequence ID" value="NZ_CADIKF010000001.1"/>
</dbReference>
<name>A0A6J5D1R3_9BURK</name>
<dbReference type="EMBL" id="CADIKF010000001">
    <property type="protein sequence ID" value="CAB3746626.1"/>
    <property type="molecule type" value="Genomic_DNA"/>
</dbReference>
<gene>
    <name evidence="2" type="ORF">LMG29739_00231</name>
</gene>
<dbReference type="InterPro" id="IPR015867">
    <property type="entry name" value="N-reg_PII/ATP_PRibTrfase_C"/>
</dbReference>
<organism evidence="2 3">
    <name type="scientific">Paraburkholderia solisilvae</name>
    <dbReference type="NCBI Taxonomy" id="624376"/>
    <lineage>
        <taxon>Bacteria</taxon>
        <taxon>Pseudomonadati</taxon>
        <taxon>Pseudomonadota</taxon>
        <taxon>Betaproteobacteria</taxon>
        <taxon>Burkholderiales</taxon>
        <taxon>Burkholderiaceae</taxon>
        <taxon>Paraburkholderia</taxon>
    </lineage>
</organism>
<reference evidence="2 3" key="1">
    <citation type="submission" date="2020-04" db="EMBL/GenBank/DDBJ databases">
        <authorList>
            <person name="De Canck E."/>
        </authorList>
    </citation>
    <scope>NUCLEOTIDE SEQUENCE [LARGE SCALE GENOMIC DNA]</scope>
    <source>
        <strain evidence="2 3">LMG 29739</strain>
    </source>
</reference>
<dbReference type="SUPFAM" id="SSF54913">
    <property type="entry name" value="GlnB-like"/>
    <property type="match status" value="1"/>
</dbReference>
<dbReference type="Proteomes" id="UP000494329">
    <property type="component" value="Unassembled WGS sequence"/>
</dbReference>
<dbReference type="InterPro" id="IPR003793">
    <property type="entry name" value="UPF0166"/>
</dbReference>
<evidence type="ECO:0000256" key="1">
    <source>
        <dbReference type="ARBA" id="ARBA00010554"/>
    </source>
</evidence>
<proteinExistence type="inferred from homology"/>